<dbReference type="Proteomes" id="UP001200307">
    <property type="component" value="Unassembled WGS sequence"/>
</dbReference>
<accession>A0AA93BFW0</accession>
<dbReference type="Proteomes" id="UP000286077">
    <property type="component" value="Unassembled WGS sequence"/>
</dbReference>
<dbReference type="EMBL" id="JAJTVO010000005">
    <property type="protein sequence ID" value="MCE4121438.1"/>
    <property type="molecule type" value="Genomic_DNA"/>
</dbReference>
<comment type="caution">
    <text evidence="2">The sequence shown here is derived from an EMBL/GenBank/DDBJ whole genome shotgun (WGS) entry which is preliminary data.</text>
</comment>
<protein>
    <submittedName>
        <fullName evidence="2">Uncharacterized protein</fullName>
    </submittedName>
</protein>
<organism evidence="2 3">
    <name type="scientific">Segatella copri</name>
    <dbReference type="NCBI Taxonomy" id="165179"/>
    <lineage>
        <taxon>Bacteria</taxon>
        <taxon>Pseudomonadati</taxon>
        <taxon>Bacteroidota</taxon>
        <taxon>Bacteroidia</taxon>
        <taxon>Bacteroidales</taxon>
        <taxon>Prevotellaceae</taxon>
        <taxon>Segatella</taxon>
    </lineage>
</organism>
<evidence type="ECO:0000313" key="3">
    <source>
        <dbReference type="Proteomes" id="UP000286077"/>
    </source>
</evidence>
<evidence type="ECO:0000313" key="2">
    <source>
        <dbReference type="EMBL" id="RGW69109.1"/>
    </source>
</evidence>
<reference evidence="1" key="2">
    <citation type="submission" date="2021-12" db="EMBL/GenBank/DDBJ databases">
        <authorList>
            <person name="Lv X."/>
        </authorList>
    </citation>
    <scope>NUCLEOTIDE SEQUENCE</scope>
    <source>
        <strain evidence="1">HF2106</strain>
    </source>
</reference>
<sequence length="202" mass="23459">MKELTLNEVISKYIEKGFGSMNKNDFEVWIFHYLLEHELQGKKNYEISIGLKIPESKVKRLRYEAELKYSNNTSVDKYNMVCEHLKQAHFKKDGKCIQFVIEDMYLRRYLDSTLKAGGRFSDSSFNSEIVSMDYDDLEYFLCIPADGKEEINKLLKEVRKSKNNEKLTFKELMTKMAERLGTAALDFTVQGILNAATTALFA</sequence>
<gene>
    <name evidence="2" type="ORF">DWV60_05365</name>
    <name evidence="1" type="ORF">LYY06_04035</name>
</gene>
<reference evidence="2 3" key="1">
    <citation type="submission" date="2018-08" db="EMBL/GenBank/DDBJ databases">
        <title>A genome reference for cultivated species of the human gut microbiota.</title>
        <authorList>
            <person name="Zou Y."/>
            <person name="Xue W."/>
            <person name="Luo G."/>
        </authorList>
    </citation>
    <scope>NUCLEOTIDE SEQUENCE [LARGE SCALE GENOMIC DNA]</scope>
    <source>
        <strain evidence="2 3">AF11-14</strain>
    </source>
</reference>
<dbReference type="AlphaFoldDB" id="A0AA93BFW0"/>
<name>A0AA93BFW0_9BACT</name>
<dbReference type="RefSeq" id="WP_118139639.1">
    <property type="nucleotide sequence ID" value="NZ_CATKVV010000004.1"/>
</dbReference>
<dbReference type="EMBL" id="QSAQ01000010">
    <property type="protein sequence ID" value="RGW69109.1"/>
    <property type="molecule type" value="Genomic_DNA"/>
</dbReference>
<evidence type="ECO:0000313" key="1">
    <source>
        <dbReference type="EMBL" id="MCE4121438.1"/>
    </source>
</evidence>
<proteinExistence type="predicted"/>